<dbReference type="EMBL" id="KV426067">
    <property type="protein sequence ID" value="KZV89653.1"/>
    <property type="molecule type" value="Genomic_DNA"/>
</dbReference>
<evidence type="ECO:0000256" key="1">
    <source>
        <dbReference type="SAM" id="MobiDB-lite"/>
    </source>
</evidence>
<organism evidence="2 3">
    <name type="scientific">Exidia glandulosa HHB12029</name>
    <dbReference type="NCBI Taxonomy" id="1314781"/>
    <lineage>
        <taxon>Eukaryota</taxon>
        <taxon>Fungi</taxon>
        <taxon>Dikarya</taxon>
        <taxon>Basidiomycota</taxon>
        <taxon>Agaricomycotina</taxon>
        <taxon>Agaricomycetes</taxon>
        <taxon>Auriculariales</taxon>
        <taxon>Exidiaceae</taxon>
        <taxon>Exidia</taxon>
    </lineage>
</organism>
<keyword evidence="3" id="KW-1185">Reference proteome</keyword>
<evidence type="ECO:0008006" key="4">
    <source>
        <dbReference type="Google" id="ProtNLM"/>
    </source>
</evidence>
<feature type="region of interest" description="Disordered" evidence="1">
    <location>
        <begin position="1"/>
        <end position="27"/>
    </location>
</feature>
<dbReference type="InParanoid" id="A0A165FWV8"/>
<dbReference type="PANTHER" id="PTHR15907">
    <property type="entry name" value="DUF614 FAMILY PROTEIN-RELATED"/>
    <property type="match status" value="1"/>
</dbReference>
<dbReference type="Proteomes" id="UP000077266">
    <property type="component" value="Unassembled WGS sequence"/>
</dbReference>
<dbReference type="OrthoDB" id="1045822at2759"/>
<proteinExistence type="predicted"/>
<dbReference type="STRING" id="1314781.A0A165FWV8"/>
<dbReference type="NCBIfam" id="TIGR01571">
    <property type="entry name" value="A_thal_Cys_rich"/>
    <property type="match status" value="1"/>
</dbReference>
<accession>A0A165FWV8</accession>
<gene>
    <name evidence="2" type="ORF">EXIGLDRAFT_721146</name>
</gene>
<name>A0A165FWV8_EXIGL</name>
<sequence>MSQHQMQMQHSQMQMQPTPGMNRNAKNLPYNSDGKREWSEGICDYCGSCGVCCVATLFPCITYARNRSRREYLSNHNRPHPSGGDWCDCNCMLFCCLGWFTNCCFPSCMAMSDRNSTRARYSIKGNCCSTCLVVWCCLPCAMTQESQELELEERAIENSTQKY</sequence>
<protein>
    <recommendedName>
        <fullName evidence="4">PLAC8-domain-containing protein</fullName>
    </recommendedName>
</protein>
<dbReference type="Pfam" id="PF04749">
    <property type="entry name" value="PLAC8"/>
    <property type="match status" value="1"/>
</dbReference>
<reference evidence="2 3" key="1">
    <citation type="journal article" date="2016" name="Mol. Biol. Evol.">
        <title>Comparative Genomics of Early-Diverging Mushroom-Forming Fungi Provides Insights into the Origins of Lignocellulose Decay Capabilities.</title>
        <authorList>
            <person name="Nagy L.G."/>
            <person name="Riley R."/>
            <person name="Tritt A."/>
            <person name="Adam C."/>
            <person name="Daum C."/>
            <person name="Floudas D."/>
            <person name="Sun H."/>
            <person name="Yadav J.S."/>
            <person name="Pangilinan J."/>
            <person name="Larsson K.H."/>
            <person name="Matsuura K."/>
            <person name="Barry K."/>
            <person name="Labutti K."/>
            <person name="Kuo R."/>
            <person name="Ohm R.A."/>
            <person name="Bhattacharya S.S."/>
            <person name="Shirouzu T."/>
            <person name="Yoshinaga Y."/>
            <person name="Martin F.M."/>
            <person name="Grigoriev I.V."/>
            <person name="Hibbett D.S."/>
        </authorList>
    </citation>
    <scope>NUCLEOTIDE SEQUENCE [LARGE SCALE GENOMIC DNA]</scope>
    <source>
        <strain evidence="2 3">HHB12029</strain>
    </source>
</reference>
<feature type="compositionally biased region" description="Low complexity" evidence="1">
    <location>
        <begin position="1"/>
        <end position="16"/>
    </location>
</feature>
<dbReference type="InterPro" id="IPR006461">
    <property type="entry name" value="PLAC_motif_containing"/>
</dbReference>
<dbReference type="AlphaFoldDB" id="A0A165FWV8"/>
<evidence type="ECO:0000313" key="2">
    <source>
        <dbReference type="EMBL" id="KZV89653.1"/>
    </source>
</evidence>
<evidence type="ECO:0000313" key="3">
    <source>
        <dbReference type="Proteomes" id="UP000077266"/>
    </source>
</evidence>